<comment type="caution">
    <text evidence="1">The sequence shown here is derived from an EMBL/GenBank/DDBJ whole genome shotgun (WGS) entry which is preliminary data.</text>
</comment>
<evidence type="ECO:0000313" key="1">
    <source>
        <dbReference type="EMBL" id="MBL3577408.1"/>
    </source>
</evidence>
<dbReference type="EMBL" id="JAESIL010000012">
    <property type="protein sequence ID" value="MBL3577408.1"/>
    <property type="molecule type" value="Genomic_DNA"/>
</dbReference>
<reference evidence="2" key="1">
    <citation type="submission" date="2021-01" db="EMBL/GenBank/DDBJ databases">
        <title>Draft genomes of Rhodovulum sulfidophilum.</title>
        <authorList>
            <person name="Guzman M.S."/>
        </authorList>
    </citation>
    <scope>NUCLEOTIDE SEQUENCE [LARGE SCALE GENOMIC DNA]</scope>
    <source>
        <strain evidence="2">AB19</strain>
    </source>
</reference>
<keyword evidence="2" id="KW-1185">Reference proteome</keyword>
<dbReference type="Proteomes" id="UP000635853">
    <property type="component" value="Unassembled WGS sequence"/>
</dbReference>
<sequence length="121" mass="13402">MLRDAGFTDSMGVDPHGDPMIEARARGTNFTVLVFKCSLNSDCGTGQFITRYALQQPLDPAAMNWWNNIHMFAKAVVDDAGEPAVIVDVNPDHEGMGYRSLPNTCEIWSEARQVFEEHIGS</sequence>
<name>A0ABS1RCQ2_9RHOB</name>
<proteinExistence type="predicted"/>
<gene>
    <name evidence="1" type="ORF">JMJ92_04415</name>
</gene>
<organism evidence="1 2">
    <name type="scientific">Rhodovulum visakhapatnamense</name>
    <dbReference type="NCBI Taxonomy" id="364297"/>
    <lineage>
        <taxon>Bacteria</taxon>
        <taxon>Pseudomonadati</taxon>
        <taxon>Pseudomonadota</taxon>
        <taxon>Alphaproteobacteria</taxon>
        <taxon>Rhodobacterales</taxon>
        <taxon>Paracoccaceae</taxon>
        <taxon>Rhodovulum</taxon>
    </lineage>
</organism>
<accession>A0ABS1RCQ2</accession>
<dbReference type="RefSeq" id="WP_075784319.1">
    <property type="nucleotide sequence ID" value="NZ_JAESIL010000012.1"/>
</dbReference>
<evidence type="ECO:0000313" key="2">
    <source>
        <dbReference type="Proteomes" id="UP000635853"/>
    </source>
</evidence>
<protein>
    <submittedName>
        <fullName evidence="1">YbjN domain-containing protein</fullName>
    </submittedName>
</protein>